<dbReference type="OrthoDB" id="552591at2759"/>
<accession>A0A150FZU0</accession>
<proteinExistence type="predicted"/>
<feature type="region of interest" description="Disordered" evidence="1">
    <location>
        <begin position="92"/>
        <end position="200"/>
    </location>
</feature>
<comment type="caution">
    <text evidence="2">The sequence shown here is derived from an EMBL/GenBank/DDBJ whole genome shotgun (WGS) entry which is preliminary data.</text>
</comment>
<protein>
    <submittedName>
        <fullName evidence="2">Uncharacterized protein</fullName>
    </submittedName>
</protein>
<feature type="compositionally biased region" description="Low complexity" evidence="1">
    <location>
        <begin position="140"/>
        <end position="166"/>
    </location>
</feature>
<dbReference type="AlphaFoldDB" id="A0A150FZU0"/>
<feature type="compositionally biased region" description="Low complexity" evidence="1">
    <location>
        <begin position="181"/>
        <end position="196"/>
    </location>
</feature>
<dbReference type="Proteomes" id="UP000075714">
    <property type="component" value="Unassembled WGS sequence"/>
</dbReference>
<evidence type="ECO:0000313" key="3">
    <source>
        <dbReference type="Proteomes" id="UP000075714"/>
    </source>
</evidence>
<keyword evidence="3" id="KW-1185">Reference proteome</keyword>
<sequence>MAAQQLAGFLGSASSGSGGNVLFNFAQFGQKLPRSQSNTRLNQNLYGLGLDPGLDGDLLYDHSDDGDLMQLLFGVPDELPTMATIHLHKWSNADGDEEDGAGPEEHARGEAPARPASGTASGAAATGPGGQQGSVGAERSGGQASTAAAAGPAASQQPTPLPQQSPHEGAHAPGMNGKLIAPGGTEAPAPEAYPGLNGSGGGGKAALGQLVNGMANAHHATDEHHRDHLLDAETFRLLHSCD</sequence>
<dbReference type="EMBL" id="LSYV01000103">
    <property type="protein sequence ID" value="KXZ43091.1"/>
    <property type="molecule type" value="Genomic_DNA"/>
</dbReference>
<gene>
    <name evidence="2" type="ORF">GPECTOR_102g44</name>
</gene>
<organism evidence="2 3">
    <name type="scientific">Gonium pectorale</name>
    <name type="common">Green alga</name>
    <dbReference type="NCBI Taxonomy" id="33097"/>
    <lineage>
        <taxon>Eukaryota</taxon>
        <taxon>Viridiplantae</taxon>
        <taxon>Chlorophyta</taxon>
        <taxon>core chlorophytes</taxon>
        <taxon>Chlorophyceae</taxon>
        <taxon>CS clade</taxon>
        <taxon>Chlamydomonadales</taxon>
        <taxon>Volvocaceae</taxon>
        <taxon>Gonium</taxon>
    </lineage>
</organism>
<dbReference type="STRING" id="33097.A0A150FZU0"/>
<feature type="compositionally biased region" description="Low complexity" evidence="1">
    <location>
        <begin position="112"/>
        <end position="126"/>
    </location>
</feature>
<name>A0A150FZU0_GONPE</name>
<reference evidence="3" key="1">
    <citation type="journal article" date="2016" name="Nat. Commun.">
        <title>The Gonium pectorale genome demonstrates co-option of cell cycle regulation during the evolution of multicellularity.</title>
        <authorList>
            <person name="Hanschen E.R."/>
            <person name="Marriage T.N."/>
            <person name="Ferris P.J."/>
            <person name="Hamaji T."/>
            <person name="Toyoda A."/>
            <person name="Fujiyama A."/>
            <person name="Neme R."/>
            <person name="Noguchi H."/>
            <person name="Minakuchi Y."/>
            <person name="Suzuki M."/>
            <person name="Kawai-Toyooka H."/>
            <person name="Smith D.R."/>
            <person name="Sparks H."/>
            <person name="Anderson J."/>
            <person name="Bakaric R."/>
            <person name="Luria V."/>
            <person name="Karger A."/>
            <person name="Kirschner M.W."/>
            <person name="Durand P.M."/>
            <person name="Michod R.E."/>
            <person name="Nozaki H."/>
            <person name="Olson B.J."/>
        </authorList>
    </citation>
    <scope>NUCLEOTIDE SEQUENCE [LARGE SCALE GENOMIC DNA]</scope>
    <source>
        <strain evidence="3">NIES-2863</strain>
    </source>
</reference>
<evidence type="ECO:0000313" key="2">
    <source>
        <dbReference type="EMBL" id="KXZ43091.1"/>
    </source>
</evidence>
<evidence type="ECO:0000256" key="1">
    <source>
        <dbReference type="SAM" id="MobiDB-lite"/>
    </source>
</evidence>